<dbReference type="AlphaFoldDB" id="A0A1J4V8G1"/>
<accession>A0A1J4V8G1</accession>
<dbReference type="EMBL" id="MNVO01000006">
    <property type="protein sequence ID" value="OIO33458.1"/>
    <property type="molecule type" value="Genomic_DNA"/>
</dbReference>
<keyword evidence="2" id="KW-0812">Transmembrane</keyword>
<evidence type="ECO:0000313" key="4">
    <source>
        <dbReference type="Proteomes" id="UP000183206"/>
    </source>
</evidence>
<keyword evidence="2" id="KW-1133">Transmembrane helix</keyword>
<name>A0A1J4V8G1_9BACT</name>
<keyword evidence="2" id="KW-0472">Membrane</keyword>
<dbReference type="Proteomes" id="UP000183206">
    <property type="component" value="Unassembled WGS sequence"/>
</dbReference>
<gene>
    <name evidence="3" type="ORF">AUJ44_00270</name>
</gene>
<evidence type="ECO:0000256" key="1">
    <source>
        <dbReference type="SAM" id="Coils"/>
    </source>
</evidence>
<reference evidence="3 4" key="1">
    <citation type="journal article" date="2016" name="Environ. Microbiol.">
        <title>Genomic resolution of a cold subsurface aquifer community provides metabolic insights for novel microbes adapted to high CO concentrations.</title>
        <authorList>
            <person name="Probst A.J."/>
            <person name="Castelle C.J."/>
            <person name="Singh A."/>
            <person name="Brown C.T."/>
            <person name="Anantharaman K."/>
            <person name="Sharon I."/>
            <person name="Hug L.A."/>
            <person name="Burstein D."/>
            <person name="Emerson J.B."/>
            <person name="Thomas B.C."/>
            <person name="Banfield J.F."/>
        </authorList>
    </citation>
    <scope>NUCLEOTIDE SEQUENCE [LARGE SCALE GENOMIC DNA]</scope>
    <source>
        <strain evidence="3">CG1_02_47_685</strain>
    </source>
</reference>
<feature type="transmembrane region" description="Helical" evidence="2">
    <location>
        <begin position="37"/>
        <end position="59"/>
    </location>
</feature>
<organism evidence="3 4">
    <name type="scientific">Candidatus Nomurabacteria bacterium CG1_02_47_685</name>
    <dbReference type="NCBI Taxonomy" id="1805282"/>
    <lineage>
        <taxon>Bacteria</taxon>
        <taxon>Candidatus Nomuraibacteriota</taxon>
    </lineage>
</organism>
<evidence type="ECO:0000256" key="2">
    <source>
        <dbReference type="SAM" id="Phobius"/>
    </source>
</evidence>
<feature type="coiled-coil region" evidence="1">
    <location>
        <begin position="55"/>
        <end position="82"/>
    </location>
</feature>
<comment type="caution">
    <text evidence="3">The sequence shown here is derived from an EMBL/GenBank/DDBJ whole genome shotgun (WGS) entry which is preliminary data.</text>
</comment>
<keyword evidence="1" id="KW-0175">Coiled coil</keyword>
<evidence type="ECO:0000313" key="3">
    <source>
        <dbReference type="EMBL" id="OIO33458.1"/>
    </source>
</evidence>
<dbReference type="STRING" id="1805282.AUJ44_00270"/>
<sequence length="168" mass="18633">MIDTYISGCETMIASGKSIDSKWDEFKNSIAGVSGTVWLIVFASIFGGIMLIIVVAFLVRRLRKEESEIDELENMVVNQKWQDEEKNSDIVPEQIFQERSSIREPTNAIPTGSTLSPVRVMLSIPPTIPPTVAHYVSQMRQAGYPNETIVSELEKSGWSARVVQAATG</sequence>
<protein>
    <submittedName>
        <fullName evidence="3">Uncharacterized protein</fullName>
    </submittedName>
</protein>
<proteinExistence type="predicted"/>